<dbReference type="SUPFAM" id="SSF56349">
    <property type="entry name" value="DNA breaking-rejoining enzymes"/>
    <property type="match status" value="1"/>
</dbReference>
<dbReference type="RefSeq" id="WP_121852523.1">
    <property type="nucleotide sequence ID" value="NZ_CP037952.1"/>
</dbReference>
<keyword evidence="1" id="KW-0233">DNA recombination</keyword>
<organism evidence="2 3">
    <name type="scientific">Parashewanella spongiae</name>
    <dbReference type="NCBI Taxonomy" id="342950"/>
    <lineage>
        <taxon>Bacteria</taxon>
        <taxon>Pseudomonadati</taxon>
        <taxon>Pseudomonadota</taxon>
        <taxon>Gammaproteobacteria</taxon>
        <taxon>Alteromonadales</taxon>
        <taxon>Shewanellaceae</taxon>
        <taxon>Parashewanella</taxon>
    </lineage>
</organism>
<dbReference type="InterPro" id="IPR013762">
    <property type="entry name" value="Integrase-like_cat_sf"/>
</dbReference>
<dbReference type="GO" id="GO:0015074">
    <property type="term" value="P:DNA integration"/>
    <property type="evidence" value="ECO:0007669"/>
    <property type="project" value="InterPro"/>
</dbReference>
<gene>
    <name evidence="2" type="ORF">D5R81_04865</name>
</gene>
<evidence type="ECO:0000313" key="2">
    <source>
        <dbReference type="EMBL" id="RJY18547.1"/>
    </source>
</evidence>
<keyword evidence="3" id="KW-1185">Reference proteome</keyword>
<evidence type="ECO:0000256" key="1">
    <source>
        <dbReference type="ARBA" id="ARBA00023172"/>
    </source>
</evidence>
<dbReference type="GO" id="GO:0006310">
    <property type="term" value="P:DNA recombination"/>
    <property type="evidence" value="ECO:0007669"/>
    <property type="project" value="UniProtKB-KW"/>
</dbReference>
<proteinExistence type="predicted"/>
<protein>
    <submittedName>
        <fullName evidence="2">Uncharacterized protein</fullName>
    </submittedName>
</protein>
<dbReference type="AlphaFoldDB" id="A0A3A6TR72"/>
<accession>A0A3A6TR72</accession>
<dbReference type="Gene3D" id="1.10.443.10">
    <property type="entry name" value="Intergrase catalytic core"/>
    <property type="match status" value="1"/>
</dbReference>
<comment type="caution">
    <text evidence="2">The sequence shown here is derived from an EMBL/GenBank/DDBJ whole genome shotgun (WGS) entry which is preliminary data.</text>
</comment>
<dbReference type="Proteomes" id="UP000273022">
    <property type="component" value="Unassembled WGS sequence"/>
</dbReference>
<name>A0A3A6TR72_9GAMM</name>
<dbReference type="EMBL" id="QYYH01000020">
    <property type="protein sequence ID" value="RJY18547.1"/>
    <property type="molecule type" value="Genomic_DNA"/>
</dbReference>
<evidence type="ECO:0000313" key="3">
    <source>
        <dbReference type="Proteomes" id="UP000273022"/>
    </source>
</evidence>
<dbReference type="OrthoDB" id="6725579at2"/>
<reference evidence="2 3" key="1">
    <citation type="submission" date="2018-09" db="EMBL/GenBank/DDBJ databases">
        <title>Phylogeny of the Shewanellaceae, and recommendation for two new genera, Pseudoshewanella and Parashewanella.</title>
        <authorList>
            <person name="Wang G."/>
        </authorList>
    </citation>
    <scope>NUCLEOTIDE SEQUENCE [LARGE SCALE GENOMIC DNA]</scope>
    <source>
        <strain evidence="2 3">KCTC 22492</strain>
    </source>
</reference>
<dbReference type="GO" id="GO:0003677">
    <property type="term" value="F:DNA binding"/>
    <property type="evidence" value="ECO:0007669"/>
    <property type="project" value="InterPro"/>
</dbReference>
<dbReference type="InterPro" id="IPR011010">
    <property type="entry name" value="DNA_brk_join_enz"/>
</dbReference>
<sequence length="803" mass="90798">MKQNMQNLKLFISEYKAYFDTVIRHDVSFNWDDDSWSANTQNKGVFSGAKTATLNFNKLTTFKKGIYFEGDNEVDLTVGVHKEFRDFIKAFMCYLIKLKNRKVSMSALNRDLLLIKKVYIQLLVNGHIKPDVHVINNDIILHTMTAHCTAIAKKTNGVADSQTAMRSLCKRLTVLAVTLTPISFNVTQKRASSEATAKAKEAAEKFHNAEYVEETDEDDSDKLISIQTFLNIVALRSMVSTDGEKILLNMLLLLMVTGFRFGECARLRTDSLKKLEIDDSEAINILKEKGLTPYYLGIKYVGEKSAGTRTHWVEPLAISLVEIIYEDTLKLTKKLRTHISECRKHNFNTLLPIELQAKIEIPIDDITDYIVESLSETAQKGESQRRDFTNRALKKAKIEPLRIEFVNSRRKVQYYSARDIETYLQERVLKSKSLSSDFILNFQDSKTGKNVRVCYEDILFIAPEGSLALIKTQVIKPLPALISIHDMSKFLGAADGQSGTSIFKKYGLTDENGNHPSLTTHMPRHTINTFLAIAGITDHIQAAIMGRVDITQNSAYQHLAIQERAMASDASFSGNQLDIFDKTVTVQEPSSSNPMELIKETAQISINPDLNLANGIAQNTHSFTTTQDVTSLVSDVFESSGIDLMAGLGVASANEQSNELIERHAYLYSLDFGSCMRNLKAWSCPYSMRCQDGSPCPYFTVIGRADDQIKLESKRESLRNQLREIELLFSNGDLSLEEYQELSVDFKRRRESLMEINVNSNKIEATKQKINLIEFDHHKKPKSLATIFAIEHRKKEHLEKAKS</sequence>